<dbReference type="OMA" id="KRIQPRA"/>
<dbReference type="InterPro" id="IPR005727">
    <property type="entry name" value="Ribosomal_uL22_bac/chlpt-type"/>
</dbReference>
<keyword evidence="3 7" id="KW-0694">RNA-binding</keyword>
<dbReference type="HAMAP" id="MF_01331_B">
    <property type="entry name" value="Ribosomal_uL22_B"/>
    <property type="match status" value="1"/>
</dbReference>
<dbReference type="InterPro" id="IPR001063">
    <property type="entry name" value="Ribosomal_uL22"/>
</dbReference>
<keyword evidence="2 7" id="KW-0699">rRNA-binding</keyword>
<dbReference type="AlphaFoldDB" id="A0A380S5T3"/>
<dbReference type="Pfam" id="PF00237">
    <property type="entry name" value="Ribosomal_L22"/>
    <property type="match status" value="1"/>
</dbReference>
<dbReference type="PANTHER" id="PTHR13501:SF8">
    <property type="entry name" value="LARGE RIBOSOMAL SUBUNIT PROTEIN UL22M"/>
    <property type="match status" value="1"/>
</dbReference>
<dbReference type="PANTHER" id="PTHR13501">
    <property type="entry name" value="CHLOROPLAST 50S RIBOSOMAL PROTEIN L22-RELATED"/>
    <property type="match status" value="1"/>
</dbReference>
<evidence type="ECO:0000256" key="5">
    <source>
        <dbReference type="ARBA" id="ARBA00023274"/>
    </source>
</evidence>
<accession>A0A380S5T3</accession>
<dbReference type="InterPro" id="IPR047867">
    <property type="entry name" value="Ribosomal_uL22_bac/org-type"/>
</dbReference>
<evidence type="ECO:0000256" key="2">
    <source>
        <dbReference type="ARBA" id="ARBA00022730"/>
    </source>
</evidence>
<comment type="similarity">
    <text evidence="1 7 8">Belongs to the universal ribosomal protein uL22 family.</text>
</comment>
<evidence type="ECO:0000313" key="12">
    <source>
        <dbReference type="Proteomes" id="UP000255423"/>
    </source>
</evidence>
<evidence type="ECO:0000256" key="1">
    <source>
        <dbReference type="ARBA" id="ARBA00009451"/>
    </source>
</evidence>
<evidence type="ECO:0000256" key="6">
    <source>
        <dbReference type="ARBA" id="ARBA00035207"/>
    </source>
</evidence>
<dbReference type="GO" id="GO:0006412">
    <property type="term" value="P:translation"/>
    <property type="evidence" value="ECO:0007669"/>
    <property type="project" value="UniProtKB-UniRule"/>
</dbReference>
<gene>
    <name evidence="7" type="primary">rplV</name>
    <name evidence="11" type="ORF">SAMN05661053_1994</name>
</gene>
<sequence>MQAVAKVKNVRYGVRKLRRVVDLVRGKSVSEAFAMLSILRTQTKGAPLVENALKSAVANLKQKSAAPVSAEEIVIKTITADGGTIMKRIHPRSQGRAFRIEKPLSHITVVVADKEN</sequence>
<keyword evidence="4 7" id="KW-0689">Ribosomal protein</keyword>
<keyword evidence="5 7" id="KW-0687">Ribonucleoprotein</keyword>
<comment type="function">
    <text evidence="7">The globular domain of the protein is located near the polypeptide exit tunnel on the outside of the subunit, while an extended beta-hairpin is found that lines the wall of the exit tunnel in the center of the 70S ribosome.</text>
</comment>
<dbReference type="InterPro" id="IPR036394">
    <property type="entry name" value="Ribosomal_uL22_sf"/>
</dbReference>
<comment type="function">
    <text evidence="7 10">This protein binds specifically to 23S rRNA; its binding is stimulated by other ribosomal proteins, e.g., L4, L17, and L20. It is important during the early stages of 50S assembly. It makes multiple contacts with different domains of the 23S rRNA in the assembled 50S subunit and ribosome.</text>
</comment>
<evidence type="ECO:0000256" key="3">
    <source>
        <dbReference type="ARBA" id="ARBA00022884"/>
    </source>
</evidence>
<name>A0A380S5T3_FIBSU</name>
<evidence type="ECO:0000256" key="7">
    <source>
        <dbReference type="HAMAP-Rule" id="MF_01331"/>
    </source>
</evidence>
<dbReference type="Gene3D" id="3.90.470.10">
    <property type="entry name" value="Ribosomal protein L22/L17"/>
    <property type="match status" value="1"/>
</dbReference>
<dbReference type="GO" id="GO:0022625">
    <property type="term" value="C:cytosolic large ribosomal subunit"/>
    <property type="evidence" value="ECO:0007669"/>
    <property type="project" value="TreeGrafter"/>
</dbReference>
<dbReference type="GO" id="GO:0019843">
    <property type="term" value="F:rRNA binding"/>
    <property type="evidence" value="ECO:0007669"/>
    <property type="project" value="UniProtKB-UniRule"/>
</dbReference>
<dbReference type="InterPro" id="IPR018260">
    <property type="entry name" value="Ribosomal_uL22_CS"/>
</dbReference>
<reference evidence="11 12" key="1">
    <citation type="submission" date="2017-08" db="EMBL/GenBank/DDBJ databases">
        <authorList>
            <person name="de Groot N.N."/>
        </authorList>
    </citation>
    <scope>NUCLEOTIDE SEQUENCE [LARGE SCALE GENOMIC DNA]</scope>
    <source>
        <strain evidence="11 12">HM2</strain>
    </source>
</reference>
<evidence type="ECO:0000256" key="8">
    <source>
        <dbReference type="RuleBase" id="RU004005"/>
    </source>
</evidence>
<dbReference type="NCBIfam" id="TIGR01044">
    <property type="entry name" value="rplV_bact"/>
    <property type="match status" value="1"/>
</dbReference>
<evidence type="ECO:0000256" key="4">
    <source>
        <dbReference type="ARBA" id="ARBA00022980"/>
    </source>
</evidence>
<comment type="subunit">
    <text evidence="7 9">Part of the 50S ribosomal subunit.</text>
</comment>
<dbReference type="SUPFAM" id="SSF54843">
    <property type="entry name" value="Ribosomal protein L22"/>
    <property type="match status" value="1"/>
</dbReference>
<organism evidence="11 12">
    <name type="scientific">Fibrobacter succinogenes</name>
    <name type="common">Bacteroides succinogenes</name>
    <dbReference type="NCBI Taxonomy" id="833"/>
    <lineage>
        <taxon>Bacteria</taxon>
        <taxon>Pseudomonadati</taxon>
        <taxon>Fibrobacterota</taxon>
        <taxon>Fibrobacteria</taxon>
        <taxon>Fibrobacterales</taxon>
        <taxon>Fibrobacteraceae</taxon>
        <taxon>Fibrobacter</taxon>
    </lineage>
</organism>
<evidence type="ECO:0000256" key="10">
    <source>
        <dbReference type="RuleBase" id="RU004008"/>
    </source>
</evidence>
<evidence type="ECO:0000313" key="11">
    <source>
        <dbReference type="EMBL" id="SUQ24587.1"/>
    </source>
</evidence>
<evidence type="ECO:0000256" key="9">
    <source>
        <dbReference type="RuleBase" id="RU004006"/>
    </source>
</evidence>
<dbReference type="PROSITE" id="PS00464">
    <property type="entry name" value="RIBOSOMAL_L22"/>
    <property type="match status" value="1"/>
</dbReference>
<dbReference type="RefSeq" id="WP_014546112.1">
    <property type="nucleotide sequence ID" value="NZ_UHJL01000002.1"/>
</dbReference>
<dbReference type="EMBL" id="UHJL01000002">
    <property type="protein sequence ID" value="SUQ24587.1"/>
    <property type="molecule type" value="Genomic_DNA"/>
</dbReference>
<dbReference type="Proteomes" id="UP000255423">
    <property type="component" value="Unassembled WGS sequence"/>
</dbReference>
<dbReference type="CDD" id="cd00336">
    <property type="entry name" value="Ribosomal_L22"/>
    <property type="match status" value="1"/>
</dbReference>
<dbReference type="GO" id="GO:0003735">
    <property type="term" value="F:structural constituent of ribosome"/>
    <property type="evidence" value="ECO:0007669"/>
    <property type="project" value="InterPro"/>
</dbReference>
<proteinExistence type="inferred from homology"/>
<protein>
    <recommendedName>
        <fullName evidence="6 7">Large ribosomal subunit protein uL22</fullName>
    </recommendedName>
</protein>